<dbReference type="EMBL" id="JABFOQ010000013">
    <property type="protein sequence ID" value="NOJ75587.1"/>
    <property type="molecule type" value="Genomic_DNA"/>
</dbReference>
<dbReference type="Pfam" id="PF01554">
    <property type="entry name" value="MatE"/>
    <property type="match status" value="2"/>
</dbReference>
<evidence type="ECO:0000256" key="5">
    <source>
        <dbReference type="ARBA" id="ARBA00022475"/>
    </source>
</evidence>
<feature type="transmembrane region" description="Helical" evidence="11">
    <location>
        <begin position="16"/>
        <end position="36"/>
    </location>
</feature>
<evidence type="ECO:0000256" key="4">
    <source>
        <dbReference type="ARBA" id="ARBA00022449"/>
    </source>
</evidence>
<gene>
    <name evidence="12" type="ORF">HMH06_07065</name>
</gene>
<feature type="transmembrane region" description="Helical" evidence="11">
    <location>
        <begin position="168"/>
        <end position="187"/>
    </location>
</feature>
<keyword evidence="9 11" id="KW-0472">Membrane</keyword>
<dbReference type="Proteomes" id="UP000580344">
    <property type="component" value="Unassembled WGS sequence"/>
</dbReference>
<evidence type="ECO:0000256" key="2">
    <source>
        <dbReference type="ARBA" id="ARBA00010199"/>
    </source>
</evidence>
<dbReference type="CDD" id="cd13136">
    <property type="entry name" value="MATE_DinF_like"/>
    <property type="match status" value="1"/>
</dbReference>
<evidence type="ECO:0000313" key="13">
    <source>
        <dbReference type="Proteomes" id="UP000580344"/>
    </source>
</evidence>
<feature type="transmembrane region" description="Helical" evidence="11">
    <location>
        <begin position="357"/>
        <end position="375"/>
    </location>
</feature>
<dbReference type="PIRSF" id="PIRSF006603">
    <property type="entry name" value="DinF"/>
    <property type="match status" value="1"/>
</dbReference>
<dbReference type="InterPro" id="IPR044644">
    <property type="entry name" value="DinF-like"/>
</dbReference>
<sequence>MNLVSDRITFKQINQLAIPAIFSGIAESLITLTDIAMVGNVSEHSVEALAATGLVGSFLSGIIWIVAQTKTSISSLVSQSLGANKLETIKNLVPQALYFNIFLSLLIFIPTYFFAQHLFELFNATDLVLQFSVEYYKIRAFGFPLTLISLTLFGAFRGIQNTLWAMKCSLTAAIIHVFLDYILIFGIEGLIPALHIKGAAYASLIAQLIMVIMAFYYYFTKTSFNLNPGKSLHPLFRKYINLSFNFILRTASLNVAFFLANSYATDYGKDYIAAQSILMNIWLFFSFFIDGYAGAGNAMAGRLQGERNYPKLWILSKDISKYSVLIACILIAICFVFYNQIGAIFNQDPNVLNIFNAVFWIVLMMQPINTLAYIFDGFFKGMGDAKLLRNNLIFATFLGFLPTLYLTDYFGLNIYGIWISFGVWMFLRSFPLMYIFRKRVLKHEI</sequence>
<protein>
    <recommendedName>
        <fullName evidence="10">Multidrug-efflux transporter</fullName>
    </recommendedName>
</protein>
<comment type="subcellular location">
    <subcellularLocation>
        <location evidence="1">Cell membrane</location>
        <topology evidence="1">Multi-pass membrane protein</topology>
    </subcellularLocation>
</comment>
<name>A0ABX1WM28_9FLAO</name>
<accession>A0ABX1WM28</accession>
<dbReference type="PANTHER" id="PTHR43298">
    <property type="entry name" value="MULTIDRUG RESISTANCE PROTEIN NORM-RELATED"/>
    <property type="match status" value="1"/>
</dbReference>
<feature type="transmembrane region" description="Helical" evidence="11">
    <location>
        <begin position="412"/>
        <end position="436"/>
    </location>
</feature>
<dbReference type="InterPro" id="IPR002528">
    <property type="entry name" value="MATE_fam"/>
</dbReference>
<feature type="transmembrane region" description="Helical" evidence="11">
    <location>
        <begin position="239"/>
        <end position="260"/>
    </location>
</feature>
<dbReference type="RefSeq" id="WP_171622900.1">
    <property type="nucleotide sequence ID" value="NZ_CP053698.1"/>
</dbReference>
<keyword evidence="7 11" id="KW-1133">Transmembrane helix</keyword>
<dbReference type="InterPro" id="IPR050222">
    <property type="entry name" value="MATE_MdtK"/>
</dbReference>
<keyword evidence="6 11" id="KW-0812">Transmembrane</keyword>
<proteinExistence type="inferred from homology"/>
<evidence type="ECO:0000256" key="7">
    <source>
        <dbReference type="ARBA" id="ARBA00022989"/>
    </source>
</evidence>
<keyword evidence="13" id="KW-1185">Reference proteome</keyword>
<evidence type="ECO:0000256" key="6">
    <source>
        <dbReference type="ARBA" id="ARBA00022692"/>
    </source>
</evidence>
<reference evidence="12 13" key="1">
    <citation type="submission" date="2020-05" db="EMBL/GenBank/DDBJ databases">
        <title>Tigecycline resistant gene in Empedobacter stercoris.</title>
        <authorList>
            <person name="Chen Y."/>
            <person name="Cheng Y."/>
            <person name="Zhou K."/>
        </authorList>
    </citation>
    <scope>NUCLEOTIDE SEQUENCE [LARGE SCALE GENOMIC DNA]</scope>
    <source>
        <strain evidence="12 13">ES202</strain>
    </source>
</reference>
<feature type="transmembrane region" description="Helical" evidence="11">
    <location>
        <begin position="280"/>
        <end position="301"/>
    </location>
</feature>
<organism evidence="12 13">
    <name type="scientific">Empedobacter stercoris</name>
    <dbReference type="NCBI Taxonomy" id="1628248"/>
    <lineage>
        <taxon>Bacteria</taxon>
        <taxon>Pseudomonadati</taxon>
        <taxon>Bacteroidota</taxon>
        <taxon>Flavobacteriia</taxon>
        <taxon>Flavobacteriales</taxon>
        <taxon>Weeksellaceae</taxon>
        <taxon>Empedobacter</taxon>
    </lineage>
</organism>
<feature type="transmembrane region" description="Helical" evidence="11">
    <location>
        <begin position="199"/>
        <end position="219"/>
    </location>
</feature>
<dbReference type="PANTHER" id="PTHR43298:SF2">
    <property type="entry name" value="FMN_FAD EXPORTER YEEO-RELATED"/>
    <property type="match status" value="1"/>
</dbReference>
<feature type="transmembrane region" description="Helical" evidence="11">
    <location>
        <begin position="96"/>
        <end position="115"/>
    </location>
</feature>
<keyword evidence="8" id="KW-0406">Ion transport</keyword>
<dbReference type="NCBIfam" id="TIGR00797">
    <property type="entry name" value="matE"/>
    <property type="match status" value="1"/>
</dbReference>
<keyword evidence="4" id="KW-0050">Antiport</keyword>
<comment type="similarity">
    <text evidence="2">Belongs to the multi antimicrobial extrusion (MATE) (TC 2.A.66.1) family.</text>
</comment>
<dbReference type="InterPro" id="IPR048279">
    <property type="entry name" value="MdtK-like"/>
</dbReference>
<evidence type="ECO:0000256" key="1">
    <source>
        <dbReference type="ARBA" id="ARBA00004651"/>
    </source>
</evidence>
<evidence type="ECO:0000313" key="12">
    <source>
        <dbReference type="EMBL" id="NOJ75587.1"/>
    </source>
</evidence>
<evidence type="ECO:0000256" key="10">
    <source>
        <dbReference type="ARBA" id="ARBA00031636"/>
    </source>
</evidence>
<keyword evidence="3" id="KW-0813">Transport</keyword>
<feature type="transmembrane region" description="Helical" evidence="11">
    <location>
        <begin position="322"/>
        <end position="345"/>
    </location>
</feature>
<evidence type="ECO:0000256" key="8">
    <source>
        <dbReference type="ARBA" id="ARBA00023065"/>
    </source>
</evidence>
<feature type="transmembrane region" description="Helical" evidence="11">
    <location>
        <begin position="135"/>
        <end position="156"/>
    </location>
</feature>
<keyword evidence="5" id="KW-1003">Cell membrane</keyword>
<evidence type="ECO:0000256" key="9">
    <source>
        <dbReference type="ARBA" id="ARBA00023136"/>
    </source>
</evidence>
<evidence type="ECO:0000256" key="3">
    <source>
        <dbReference type="ARBA" id="ARBA00022448"/>
    </source>
</evidence>
<evidence type="ECO:0000256" key="11">
    <source>
        <dbReference type="SAM" id="Phobius"/>
    </source>
</evidence>
<feature type="transmembrane region" description="Helical" evidence="11">
    <location>
        <begin position="48"/>
        <end position="67"/>
    </location>
</feature>
<comment type="caution">
    <text evidence="12">The sequence shown here is derived from an EMBL/GenBank/DDBJ whole genome shotgun (WGS) entry which is preliminary data.</text>
</comment>
<feature type="transmembrane region" description="Helical" evidence="11">
    <location>
        <begin position="387"/>
        <end position="406"/>
    </location>
</feature>